<evidence type="ECO:0000313" key="3">
    <source>
        <dbReference type="Proteomes" id="UP000265520"/>
    </source>
</evidence>
<evidence type="ECO:0000313" key="2">
    <source>
        <dbReference type="EMBL" id="MCI61723.1"/>
    </source>
</evidence>
<name>A0A392TKQ4_9FABA</name>
<reference evidence="2 3" key="1">
    <citation type="journal article" date="2018" name="Front. Plant Sci.">
        <title>Red Clover (Trifolium pratense) and Zigzag Clover (T. medium) - A Picture of Genomic Similarities and Differences.</title>
        <authorList>
            <person name="Dluhosova J."/>
            <person name="Istvanek J."/>
            <person name="Nedelnik J."/>
            <person name="Repkova J."/>
        </authorList>
    </citation>
    <scope>NUCLEOTIDE SEQUENCE [LARGE SCALE GENOMIC DNA]</scope>
    <source>
        <strain evidence="3">cv. 10/8</strain>
        <tissue evidence="2">Leaf</tissue>
    </source>
</reference>
<accession>A0A392TKQ4</accession>
<proteinExistence type="predicted"/>
<sequence>MDFLTVRRWSQRKRANEGQTRRSLAGAKESEQSLMTQGSTGHVHANPVVKERRSLGEQSLAGRAGVSRPVQIA</sequence>
<organism evidence="2 3">
    <name type="scientific">Trifolium medium</name>
    <dbReference type="NCBI Taxonomy" id="97028"/>
    <lineage>
        <taxon>Eukaryota</taxon>
        <taxon>Viridiplantae</taxon>
        <taxon>Streptophyta</taxon>
        <taxon>Embryophyta</taxon>
        <taxon>Tracheophyta</taxon>
        <taxon>Spermatophyta</taxon>
        <taxon>Magnoliopsida</taxon>
        <taxon>eudicotyledons</taxon>
        <taxon>Gunneridae</taxon>
        <taxon>Pentapetalae</taxon>
        <taxon>rosids</taxon>
        <taxon>fabids</taxon>
        <taxon>Fabales</taxon>
        <taxon>Fabaceae</taxon>
        <taxon>Papilionoideae</taxon>
        <taxon>50 kb inversion clade</taxon>
        <taxon>NPAAA clade</taxon>
        <taxon>Hologalegina</taxon>
        <taxon>IRL clade</taxon>
        <taxon>Trifolieae</taxon>
        <taxon>Trifolium</taxon>
    </lineage>
</organism>
<evidence type="ECO:0000256" key="1">
    <source>
        <dbReference type="SAM" id="MobiDB-lite"/>
    </source>
</evidence>
<dbReference type="AlphaFoldDB" id="A0A392TKQ4"/>
<protein>
    <submittedName>
        <fullName evidence="2">Uncharacterized protein</fullName>
    </submittedName>
</protein>
<feature type="region of interest" description="Disordered" evidence="1">
    <location>
        <begin position="1"/>
        <end position="73"/>
    </location>
</feature>
<dbReference type="Proteomes" id="UP000265520">
    <property type="component" value="Unassembled WGS sequence"/>
</dbReference>
<comment type="caution">
    <text evidence="2">The sequence shown here is derived from an EMBL/GenBank/DDBJ whole genome shotgun (WGS) entry which is preliminary data.</text>
</comment>
<dbReference type="EMBL" id="LXQA010605071">
    <property type="protein sequence ID" value="MCI61723.1"/>
    <property type="molecule type" value="Genomic_DNA"/>
</dbReference>
<keyword evidence="3" id="KW-1185">Reference proteome</keyword>
<feature type="non-terminal residue" evidence="2">
    <location>
        <position position="73"/>
    </location>
</feature>